<sequence length="102" mass="11749">MATKKNSLEVIQLRQHYFKKYPEASRCMNFTSVPFSKMKAILNTKEEQFTVQFITSFDEGDGMKMASVRARGRKRRMSSQHGFSVLLTGLKLIGHKHVQHVS</sequence>
<proteinExistence type="predicted"/>
<evidence type="ECO:0000313" key="1">
    <source>
        <dbReference type="EMBL" id="KAK6178344.1"/>
    </source>
</evidence>
<name>A0AAN8JMJ2_PATCE</name>
<gene>
    <name evidence="1" type="ORF">SNE40_013142</name>
</gene>
<dbReference type="Proteomes" id="UP001347796">
    <property type="component" value="Unassembled WGS sequence"/>
</dbReference>
<dbReference type="EMBL" id="JAZGQO010000009">
    <property type="protein sequence ID" value="KAK6178344.1"/>
    <property type="molecule type" value="Genomic_DNA"/>
</dbReference>
<organism evidence="1 2">
    <name type="scientific">Patella caerulea</name>
    <name type="common">Rayed Mediterranean limpet</name>
    <dbReference type="NCBI Taxonomy" id="87958"/>
    <lineage>
        <taxon>Eukaryota</taxon>
        <taxon>Metazoa</taxon>
        <taxon>Spiralia</taxon>
        <taxon>Lophotrochozoa</taxon>
        <taxon>Mollusca</taxon>
        <taxon>Gastropoda</taxon>
        <taxon>Patellogastropoda</taxon>
        <taxon>Patelloidea</taxon>
        <taxon>Patellidae</taxon>
        <taxon>Patella</taxon>
    </lineage>
</organism>
<reference evidence="1 2" key="1">
    <citation type="submission" date="2024-01" db="EMBL/GenBank/DDBJ databases">
        <title>The genome of the rayed Mediterranean limpet Patella caerulea (Linnaeus, 1758).</title>
        <authorList>
            <person name="Anh-Thu Weber A."/>
            <person name="Halstead-Nussloch G."/>
        </authorList>
    </citation>
    <scope>NUCLEOTIDE SEQUENCE [LARGE SCALE GENOMIC DNA]</scope>
    <source>
        <strain evidence="1">AATW-2023a</strain>
        <tissue evidence="1">Whole specimen</tissue>
    </source>
</reference>
<accession>A0AAN8JMJ2</accession>
<evidence type="ECO:0000313" key="2">
    <source>
        <dbReference type="Proteomes" id="UP001347796"/>
    </source>
</evidence>
<keyword evidence="2" id="KW-1185">Reference proteome</keyword>
<dbReference type="AlphaFoldDB" id="A0AAN8JMJ2"/>
<comment type="caution">
    <text evidence="1">The sequence shown here is derived from an EMBL/GenBank/DDBJ whole genome shotgun (WGS) entry which is preliminary data.</text>
</comment>
<protein>
    <submittedName>
        <fullName evidence="1">Uncharacterized protein</fullName>
    </submittedName>
</protein>